<feature type="domain" description="ETS" evidence="5">
    <location>
        <begin position="713"/>
        <end position="801"/>
    </location>
</feature>
<dbReference type="Pfam" id="PF00178">
    <property type="entry name" value="Ets"/>
    <property type="match status" value="1"/>
</dbReference>
<dbReference type="InterPro" id="IPR036390">
    <property type="entry name" value="WH_DNA-bd_sf"/>
</dbReference>
<dbReference type="AlphaFoldDB" id="A0AAE0Z120"/>
<comment type="caution">
    <text evidence="6">The sequence shown here is derived from an EMBL/GenBank/DDBJ whole genome shotgun (WGS) entry which is preliminary data.</text>
</comment>
<gene>
    <name evidence="6" type="ORF">RRG08_044470</name>
</gene>
<accession>A0AAE0Z120</accession>
<dbReference type="Gene3D" id="1.10.10.10">
    <property type="entry name" value="Winged helix-like DNA-binding domain superfamily/Winged helix DNA-binding domain"/>
    <property type="match status" value="1"/>
</dbReference>
<feature type="compositionally biased region" description="Pro residues" evidence="4">
    <location>
        <begin position="40"/>
        <end position="50"/>
    </location>
</feature>
<dbReference type="InterPro" id="IPR046328">
    <property type="entry name" value="ETS_fam"/>
</dbReference>
<dbReference type="SUPFAM" id="SSF46785">
    <property type="entry name" value="Winged helix' DNA-binding domain"/>
    <property type="match status" value="1"/>
</dbReference>
<evidence type="ECO:0000313" key="7">
    <source>
        <dbReference type="Proteomes" id="UP001283361"/>
    </source>
</evidence>
<feature type="region of interest" description="Disordered" evidence="4">
    <location>
        <begin position="428"/>
        <end position="453"/>
    </location>
</feature>
<dbReference type="GO" id="GO:0043565">
    <property type="term" value="F:sequence-specific DNA binding"/>
    <property type="evidence" value="ECO:0007669"/>
    <property type="project" value="InterPro"/>
</dbReference>
<feature type="region of interest" description="Disordered" evidence="4">
    <location>
        <begin position="652"/>
        <end position="708"/>
    </location>
</feature>
<keyword evidence="3" id="KW-0539">Nucleus</keyword>
<feature type="region of interest" description="Disordered" evidence="4">
    <location>
        <begin position="162"/>
        <end position="192"/>
    </location>
</feature>
<dbReference type="GO" id="GO:0000981">
    <property type="term" value="F:DNA-binding transcription factor activity, RNA polymerase II-specific"/>
    <property type="evidence" value="ECO:0007669"/>
    <property type="project" value="TreeGrafter"/>
</dbReference>
<evidence type="ECO:0000313" key="6">
    <source>
        <dbReference type="EMBL" id="KAK3759897.1"/>
    </source>
</evidence>
<dbReference type="GO" id="GO:0005634">
    <property type="term" value="C:nucleus"/>
    <property type="evidence" value="ECO:0007669"/>
    <property type="project" value="UniProtKB-SubCell"/>
</dbReference>
<evidence type="ECO:0000259" key="5">
    <source>
        <dbReference type="PROSITE" id="PS50061"/>
    </source>
</evidence>
<feature type="compositionally biased region" description="Low complexity" evidence="4">
    <location>
        <begin position="15"/>
        <end position="30"/>
    </location>
</feature>
<feature type="compositionally biased region" description="Low complexity" evidence="4">
    <location>
        <begin position="428"/>
        <end position="452"/>
    </location>
</feature>
<protein>
    <recommendedName>
        <fullName evidence="5">ETS domain-containing protein</fullName>
    </recommendedName>
</protein>
<feature type="compositionally biased region" description="Basic and acidic residues" evidence="4">
    <location>
        <begin position="652"/>
        <end position="666"/>
    </location>
</feature>
<keyword evidence="7" id="KW-1185">Reference proteome</keyword>
<evidence type="ECO:0000256" key="2">
    <source>
        <dbReference type="ARBA" id="ARBA00023125"/>
    </source>
</evidence>
<comment type="subcellular location">
    <subcellularLocation>
        <location evidence="3">Nucleus</location>
    </subcellularLocation>
</comment>
<dbReference type="Proteomes" id="UP001283361">
    <property type="component" value="Unassembled WGS sequence"/>
</dbReference>
<dbReference type="PROSITE" id="PS50061">
    <property type="entry name" value="ETS_DOMAIN_3"/>
    <property type="match status" value="1"/>
</dbReference>
<dbReference type="SMART" id="SM00413">
    <property type="entry name" value="ETS"/>
    <property type="match status" value="1"/>
</dbReference>
<sequence length="808" mass="89015">MFSDDASPRGPHNSAAEGEPLRLLLAAPEPNHFLTASTPPALPSPRPAGSPAPEGADSNIATAPIHKISRGALSSFDNRSRRSSDADSSKVIASGLEVQTFLNRPTLSSTSPVRITGVATIILPPHQTNASLAPISSSTLCSTASSLPKLSHLLSSATSELSASSHLPAKQPSGVGSNHVENSNPKPSLKQISSSRTTVIDLNLFNTGPTDLNNNNIATNKNSIDSPHIVTSTSSSYKDNSSSVNNCNRNTSIDNINTHVTHSTCIDREEFDKFTSGPLNSLEDFFNTQLPFDFEKEIQRSNAHLGLHSVHTGDDVFSDTNATTNKYKACKGINRNDILPVVKSDPDSIVPSHLPTTVLPPFSSVFNEPSPLSYPSSISHYSSHYHYAKSDNEDDVMTTMPSLPTPDTIMNVNPVFGLNRTDSGFYTSSMHSSRTNSSSSCSSSSSARSTSSMDLDYEEAWASDMAEERNYTDLTSVRPDCHGQEFLTNIMNEDEEGSLHILLSDSNAIKPEPLEDYPGFSMTDFINNLEASELDSAGNNMCSCCPQPLDLRVESKKRESEYTFTDYYRDGYSSSTDNETPHYTQLEEPSSFSFFSTSSIMGGFPPLPVTPSDQAKVPIASAVPNNLGQPSPENDQSHTERWIIARENLPDFRKLQDPSAEEEKKPTPSRRRLVPSSPKEKKKAARESPTLSEKSPSDRKKPGRKKGQVSNVLHLWEFMRDLLKDPSRRGDIIEWISEKDGVFRVVNSAEVARLWGEKKKNKKEMTYEKMSRSLRYSRLEGYFSDLPKDKNYPKKLCFKFGPKSKDWF</sequence>
<dbReference type="PRINTS" id="PR00454">
    <property type="entry name" value="ETSDOMAIN"/>
</dbReference>
<dbReference type="EMBL" id="JAWDGP010005062">
    <property type="protein sequence ID" value="KAK3759897.1"/>
    <property type="molecule type" value="Genomic_DNA"/>
</dbReference>
<reference evidence="6" key="1">
    <citation type="journal article" date="2023" name="G3 (Bethesda)">
        <title>A reference genome for the long-term kleptoplast-retaining sea slug Elysia crispata morphotype clarki.</title>
        <authorList>
            <person name="Eastman K.E."/>
            <person name="Pendleton A.L."/>
            <person name="Shaikh M.A."/>
            <person name="Suttiyut T."/>
            <person name="Ogas R."/>
            <person name="Tomko P."/>
            <person name="Gavelis G."/>
            <person name="Widhalm J.R."/>
            <person name="Wisecaver J.H."/>
        </authorList>
    </citation>
    <scope>NUCLEOTIDE SEQUENCE</scope>
    <source>
        <strain evidence="6">ECLA1</strain>
    </source>
</reference>
<dbReference type="InterPro" id="IPR000418">
    <property type="entry name" value="Ets_dom"/>
</dbReference>
<evidence type="ECO:0000256" key="3">
    <source>
        <dbReference type="RuleBase" id="RU004019"/>
    </source>
</evidence>
<comment type="similarity">
    <text evidence="1 3">Belongs to the ETS family.</text>
</comment>
<dbReference type="GO" id="GO:0030154">
    <property type="term" value="P:cell differentiation"/>
    <property type="evidence" value="ECO:0007669"/>
    <property type="project" value="TreeGrafter"/>
</dbReference>
<dbReference type="PANTHER" id="PTHR11849">
    <property type="entry name" value="ETS"/>
    <property type="match status" value="1"/>
</dbReference>
<feature type="compositionally biased region" description="Polar residues" evidence="4">
    <location>
        <begin position="174"/>
        <end position="192"/>
    </location>
</feature>
<evidence type="ECO:0000256" key="4">
    <source>
        <dbReference type="SAM" id="MobiDB-lite"/>
    </source>
</evidence>
<proteinExistence type="inferred from homology"/>
<evidence type="ECO:0000256" key="1">
    <source>
        <dbReference type="ARBA" id="ARBA00005562"/>
    </source>
</evidence>
<keyword evidence="2 3" id="KW-0238">DNA-binding</keyword>
<name>A0AAE0Z120_9GAST</name>
<feature type="region of interest" description="Disordered" evidence="4">
    <location>
        <begin position="1"/>
        <end position="59"/>
    </location>
</feature>
<organism evidence="6 7">
    <name type="scientific">Elysia crispata</name>
    <name type="common">lettuce slug</name>
    <dbReference type="NCBI Taxonomy" id="231223"/>
    <lineage>
        <taxon>Eukaryota</taxon>
        <taxon>Metazoa</taxon>
        <taxon>Spiralia</taxon>
        <taxon>Lophotrochozoa</taxon>
        <taxon>Mollusca</taxon>
        <taxon>Gastropoda</taxon>
        <taxon>Heterobranchia</taxon>
        <taxon>Euthyneura</taxon>
        <taxon>Panpulmonata</taxon>
        <taxon>Sacoglossa</taxon>
        <taxon>Placobranchoidea</taxon>
        <taxon>Plakobranchidae</taxon>
        <taxon>Elysia</taxon>
    </lineage>
</organism>
<dbReference type="InterPro" id="IPR036388">
    <property type="entry name" value="WH-like_DNA-bd_sf"/>
</dbReference>